<proteinExistence type="predicted"/>
<dbReference type="Gene3D" id="1.20.1720.10">
    <property type="entry name" value="Multidrug resistance protein D"/>
    <property type="match status" value="1"/>
</dbReference>
<feature type="compositionally biased region" description="Polar residues" evidence="5">
    <location>
        <begin position="20"/>
        <end position="39"/>
    </location>
</feature>
<keyword evidence="9" id="KW-1185">Reference proteome</keyword>
<feature type="compositionally biased region" description="Polar residues" evidence="5">
    <location>
        <begin position="542"/>
        <end position="559"/>
    </location>
</feature>
<dbReference type="GO" id="GO:0022857">
    <property type="term" value="F:transmembrane transporter activity"/>
    <property type="evidence" value="ECO:0007669"/>
    <property type="project" value="InterPro"/>
</dbReference>
<feature type="transmembrane region" description="Helical" evidence="6">
    <location>
        <begin position="99"/>
        <end position="116"/>
    </location>
</feature>
<dbReference type="EMBL" id="CACVBS010000052">
    <property type="protein sequence ID" value="CAA7266026.1"/>
    <property type="molecule type" value="Genomic_DNA"/>
</dbReference>
<feature type="transmembrane region" description="Helical" evidence="6">
    <location>
        <begin position="216"/>
        <end position="236"/>
    </location>
</feature>
<feature type="compositionally biased region" description="Polar residues" evidence="5">
    <location>
        <begin position="1"/>
        <end position="11"/>
    </location>
</feature>
<dbReference type="Gene3D" id="1.20.1250.20">
    <property type="entry name" value="MFS general substrate transporter like domains"/>
    <property type="match status" value="1"/>
</dbReference>
<feature type="transmembrane region" description="Helical" evidence="6">
    <location>
        <begin position="374"/>
        <end position="392"/>
    </location>
</feature>
<dbReference type="InterPro" id="IPR036259">
    <property type="entry name" value="MFS_trans_sf"/>
</dbReference>
<evidence type="ECO:0000256" key="6">
    <source>
        <dbReference type="SAM" id="Phobius"/>
    </source>
</evidence>
<keyword evidence="3 6" id="KW-1133">Transmembrane helix</keyword>
<protein>
    <recommendedName>
        <fullName evidence="7">Major facilitator superfamily (MFS) profile domain-containing protein</fullName>
    </recommendedName>
</protein>
<feature type="region of interest" description="Disordered" evidence="5">
    <location>
        <begin position="538"/>
        <end position="559"/>
    </location>
</feature>
<organism evidence="8 9">
    <name type="scientific">Cyclocybe aegerita</name>
    <name type="common">Black poplar mushroom</name>
    <name type="synonym">Agrocybe aegerita</name>
    <dbReference type="NCBI Taxonomy" id="1973307"/>
    <lineage>
        <taxon>Eukaryota</taxon>
        <taxon>Fungi</taxon>
        <taxon>Dikarya</taxon>
        <taxon>Basidiomycota</taxon>
        <taxon>Agaricomycotina</taxon>
        <taxon>Agaricomycetes</taxon>
        <taxon>Agaricomycetidae</taxon>
        <taxon>Agaricales</taxon>
        <taxon>Agaricineae</taxon>
        <taxon>Bolbitiaceae</taxon>
        <taxon>Cyclocybe</taxon>
    </lineage>
</organism>
<evidence type="ECO:0000313" key="9">
    <source>
        <dbReference type="Proteomes" id="UP000467700"/>
    </source>
</evidence>
<feature type="transmembrane region" description="Helical" evidence="6">
    <location>
        <begin position="335"/>
        <end position="354"/>
    </location>
</feature>
<feature type="domain" description="Major facilitator superfamily (MFS) profile" evidence="7">
    <location>
        <begin position="62"/>
        <end position="530"/>
    </location>
</feature>
<keyword evidence="2 6" id="KW-0812">Transmembrane</keyword>
<dbReference type="PANTHER" id="PTHR23502">
    <property type="entry name" value="MAJOR FACILITATOR SUPERFAMILY"/>
    <property type="match status" value="1"/>
</dbReference>
<evidence type="ECO:0000256" key="1">
    <source>
        <dbReference type="ARBA" id="ARBA00004141"/>
    </source>
</evidence>
<evidence type="ECO:0000256" key="2">
    <source>
        <dbReference type="ARBA" id="ARBA00022692"/>
    </source>
</evidence>
<dbReference type="Pfam" id="PF07690">
    <property type="entry name" value="MFS_1"/>
    <property type="match status" value="1"/>
</dbReference>
<gene>
    <name evidence="8" type="ORF">AAE3_LOCUS8337</name>
</gene>
<feature type="region of interest" description="Disordered" evidence="5">
    <location>
        <begin position="266"/>
        <end position="287"/>
    </location>
</feature>
<comment type="caution">
    <text evidence="8">The sequence shown here is derived from an EMBL/GenBank/DDBJ whole genome shotgun (WGS) entry which is preliminary data.</text>
</comment>
<feature type="transmembrane region" description="Helical" evidence="6">
    <location>
        <begin position="158"/>
        <end position="178"/>
    </location>
</feature>
<dbReference type="PANTHER" id="PTHR23502:SF5">
    <property type="entry name" value="QUINIDINE RESISTANCE PROTEIN 3"/>
    <property type="match status" value="1"/>
</dbReference>
<name>A0A8S0WUE4_CYCAE</name>
<feature type="transmembrane region" description="Helical" evidence="6">
    <location>
        <begin position="438"/>
        <end position="465"/>
    </location>
</feature>
<sequence>MVMKSNSQETLPTGDPLPSTRPTTTGGAGTSTNEPFSATSTIMPGVTYDIEHVPVKNDPRACLALVASASMIAGLAANIQNPAVEEMEEDLSATSSQFSLSIAMFILIQGLMPLLWSAISEVKGRKTVYLVSLALFTLGTIVVALSRHINLVIGFRCLQAAGSSAVMAIGAATLADIFEPEERGAKMGIYYIAPLLGPAIGPIFGGFLTSAWNWRAIFWFLAIVSGSSFLTFVLFFNDTFRSERSLTYQNVLKQRLRESANHSSAHLAADSGKEKASVGNACGETSKSDVDIEKTAAKTSTEEVQPELPPMVSLSITDVNPFKPMGQVLFRKNNFNVLFASGLLFAFAFLVPYTSARTLATFYHYSPLKIGLVTLSYGAGSVAGSLLGGRWSDRSLAHLKTANGGKSNPEMRLKSTIIGACLLPPCSIALGWVCEQHIHVSAICVFLFFSGFFNVWIYTSTLAYIVDANVGRSSTAVAANSAFRGTFAFVATEIAVPLQDGLGDGWMYTIWGGIMALSGALVLLVSWKGVQWRQDAEKREASAQQTSEGRGSRDASSGA</sequence>
<dbReference type="SUPFAM" id="SSF103473">
    <property type="entry name" value="MFS general substrate transporter"/>
    <property type="match status" value="1"/>
</dbReference>
<dbReference type="InterPro" id="IPR011701">
    <property type="entry name" value="MFS"/>
</dbReference>
<dbReference type="GO" id="GO:0005886">
    <property type="term" value="C:plasma membrane"/>
    <property type="evidence" value="ECO:0007669"/>
    <property type="project" value="TreeGrafter"/>
</dbReference>
<evidence type="ECO:0000259" key="7">
    <source>
        <dbReference type="PROSITE" id="PS50850"/>
    </source>
</evidence>
<feature type="transmembrane region" description="Helical" evidence="6">
    <location>
        <begin position="508"/>
        <end position="530"/>
    </location>
</feature>
<feature type="region of interest" description="Disordered" evidence="5">
    <location>
        <begin position="1"/>
        <end position="39"/>
    </location>
</feature>
<feature type="transmembrane region" description="Helical" evidence="6">
    <location>
        <begin position="128"/>
        <end position="146"/>
    </location>
</feature>
<comment type="subcellular location">
    <subcellularLocation>
        <location evidence="1">Membrane</location>
        <topology evidence="1">Multi-pass membrane protein</topology>
    </subcellularLocation>
</comment>
<dbReference type="OrthoDB" id="2585655at2759"/>
<feature type="transmembrane region" description="Helical" evidence="6">
    <location>
        <begin position="61"/>
        <end position="79"/>
    </location>
</feature>
<evidence type="ECO:0000256" key="5">
    <source>
        <dbReference type="SAM" id="MobiDB-lite"/>
    </source>
</evidence>
<dbReference type="PROSITE" id="PS50850">
    <property type="entry name" value="MFS"/>
    <property type="match status" value="1"/>
</dbReference>
<accession>A0A8S0WUE4</accession>
<keyword evidence="4 6" id="KW-0472">Membrane</keyword>
<reference evidence="8 9" key="1">
    <citation type="submission" date="2020-01" db="EMBL/GenBank/DDBJ databases">
        <authorList>
            <person name="Gupta K D."/>
        </authorList>
    </citation>
    <scope>NUCLEOTIDE SEQUENCE [LARGE SCALE GENOMIC DNA]</scope>
</reference>
<dbReference type="Proteomes" id="UP000467700">
    <property type="component" value="Unassembled WGS sequence"/>
</dbReference>
<feature type="transmembrane region" description="Helical" evidence="6">
    <location>
        <begin position="190"/>
        <end position="210"/>
    </location>
</feature>
<dbReference type="AlphaFoldDB" id="A0A8S0WUE4"/>
<evidence type="ECO:0000313" key="8">
    <source>
        <dbReference type="EMBL" id="CAA7266026.1"/>
    </source>
</evidence>
<dbReference type="InterPro" id="IPR020846">
    <property type="entry name" value="MFS_dom"/>
</dbReference>
<evidence type="ECO:0000256" key="4">
    <source>
        <dbReference type="ARBA" id="ARBA00023136"/>
    </source>
</evidence>
<evidence type="ECO:0000256" key="3">
    <source>
        <dbReference type="ARBA" id="ARBA00022989"/>
    </source>
</evidence>